<name>A0A2L2TJH7_9HYPO</name>
<evidence type="ECO:0000313" key="2">
    <source>
        <dbReference type="Proteomes" id="UP000245910"/>
    </source>
</evidence>
<sequence>MTDQPPSDNPRRTEDLPFPFNTGYYVAVESLDQEENARIYDLYASNDQDDRAKIQMNLDADRWYNVKYMIEHYEDRKSNILQRAWEGGELETAARLMAWGVPRIVIESIVGWSAVELTADERARMGRIIEHEQRKLRRI</sequence>
<dbReference type="AlphaFoldDB" id="A0A2L2TJH7"/>
<evidence type="ECO:0000313" key="1">
    <source>
        <dbReference type="EMBL" id="CEI60410.1"/>
    </source>
</evidence>
<dbReference type="GeneID" id="37256485"/>
<dbReference type="RefSeq" id="XP_025584130.1">
    <property type="nucleotide sequence ID" value="XM_025733200.2"/>
</dbReference>
<dbReference type="EMBL" id="LN649230">
    <property type="protein sequence ID" value="CEI60410.1"/>
    <property type="molecule type" value="Genomic_DNA"/>
</dbReference>
<reference evidence="2" key="1">
    <citation type="submission" date="2014-10" db="EMBL/GenBank/DDBJ databases">
        <authorList>
            <person name="King R."/>
        </authorList>
    </citation>
    <scope>NUCLEOTIDE SEQUENCE [LARGE SCALE GENOMIC DNA]</scope>
    <source>
        <strain evidence="2">A3/5</strain>
    </source>
</reference>
<dbReference type="KEGG" id="fvn:FVRRES_04846"/>
<dbReference type="Proteomes" id="UP000245910">
    <property type="component" value="Chromosome II"/>
</dbReference>
<organism evidence="1 2">
    <name type="scientific">Fusarium venenatum</name>
    <dbReference type="NCBI Taxonomy" id="56646"/>
    <lineage>
        <taxon>Eukaryota</taxon>
        <taxon>Fungi</taxon>
        <taxon>Dikarya</taxon>
        <taxon>Ascomycota</taxon>
        <taxon>Pezizomycotina</taxon>
        <taxon>Sordariomycetes</taxon>
        <taxon>Hypocreomycetidae</taxon>
        <taxon>Hypocreales</taxon>
        <taxon>Nectriaceae</taxon>
        <taxon>Fusarium</taxon>
    </lineage>
</organism>
<keyword evidence="2" id="KW-1185">Reference proteome</keyword>
<accession>A0A2L2TJH7</accession>
<dbReference type="OrthoDB" id="5034114at2759"/>
<proteinExistence type="predicted"/>
<protein>
    <submittedName>
        <fullName evidence="1">Uncharacterized protein</fullName>
    </submittedName>
</protein>